<dbReference type="EMBL" id="JACBZX010000001">
    <property type="protein sequence ID" value="NYG35743.1"/>
    <property type="molecule type" value="Genomic_DNA"/>
</dbReference>
<name>A0A852X4P2_9MICO</name>
<keyword evidence="2" id="KW-1185">Reference proteome</keyword>
<evidence type="ECO:0000313" key="2">
    <source>
        <dbReference type="Proteomes" id="UP000592181"/>
    </source>
</evidence>
<reference evidence="1 2" key="1">
    <citation type="submission" date="2020-07" db="EMBL/GenBank/DDBJ databases">
        <title>Sequencing the genomes of 1000 actinobacteria strains.</title>
        <authorList>
            <person name="Klenk H.-P."/>
        </authorList>
    </citation>
    <scope>NUCLEOTIDE SEQUENCE [LARGE SCALE GENOMIC DNA]</scope>
    <source>
        <strain evidence="1 2">DSM 24723</strain>
    </source>
</reference>
<dbReference type="Proteomes" id="UP000592181">
    <property type="component" value="Unassembled WGS sequence"/>
</dbReference>
<organism evidence="1 2">
    <name type="scientific">Janibacter alkaliphilus</name>
    <dbReference type="NCBI Taxonomy" id="1069963"/>
    <lineage>
        <taxon>Bacteria</taxon>
        <taxon>Bacillati</taxon>
        <taxon>Actinomycetota</taxon>
        <taxon>Actinomycetes</taxon>
        <taxon>Micrococcales</taxon>
        <taxon>Intrasporangiaceae</taxon>
        <taxon>Janibacter</taxon>
    </lineage>
</organism>
<sequence>MTTFWVGELFDPGASDGSQRISTYDNDWVSSYGGCDGVVTEAGICETERRYADEGWFPRRMEPRQNPFYLDVPYDDVHDETGFARRCAVIPWADPGRGGRCDDRDHSYLKNVWLELVGPSGRECYGQVQDAGPGEYDDARYVFGDDDARPANQRYGGAGMDVSPALNGCLGLSSLDGTGDLVRWRFVPADDVPDGPWRVIVTTSPVAR</sequence>
<proteinExistence type="predicted"/>
<comment type="caution">
    <text evidence="1">The sequence shown here is derived from an EMBL/GenBank/DDBJ whole genome shotgun (WGS) entry which is preliminary data.</text>
</comment>
<accession>A0A852X4P2</accession>
<dbReference type="AlphaFoldDB" id="A0A852X4P2"/>
<evidence type="ECO:0000313" key="1">
    <source>
        <dbReference type="EMBL" id="NYG35743.1"/>
    </source>
</evidence>
<dbReference type="RefSeq" id="WP_179461366.1">
    <property type="nucleotide sequence ID" value="NZ_JACBZX010000001.1"/>
</dbReference>
<gene>
    <name evidence="1" type="ORF">BJY28_000212</name>
</gene>
<protein>
    <submittedName>
        <fullName evidence="1">Uncharacterized protein</fullName>
    </submittedName>
</protein>